<dbReference type="PROSITE" id="PS50994">
    <property type="entry name" value="INTEGRASE"/>
    <property type="match status" value="1"/>
</dbReference>
<proteinExistence type="predicted"/>
<dbReference type="SUPFAM" id="SSF53098">
    <property type="entry name" value="Ribonuclease H-like"/>
    <property type="match status" value="1"/>
</dbReference>
<evidence type="ECO:0000259" key="1">
    <source>
        <dbReference type="PROSITE" id="PS50994"/>
    </source>
</evidence>
<evidence type="ECO:0000313" key="2">
    <source>
        <dbReference type="EMBL" id="ADB85416.1"/>
    </source>
</evidence>
<name>D3IVS6_PHYED</name>
<reference evidence="2" key="1">
    <citation type="journal article" date="2010" name="J. Integr. Plant Biol.">
        <title>Insights into the bamboo genome: syntenic relationships to rice and sorghum.</title>
        <authorList>
            <person name="Gui Y.J."/>
            <person name="Zhou Y."/>
            <person name="Wang Y."/>
            <person name="Wang S."/>
            <person name="Wang S.Y."/>
            <person name="Hu Y."/>
            <person name="Bo S.P."/>
            <person name="Chen H."/>
            <person name="Zhou C.P."/>
            <person name="Ma N.X."/>
            <person name="Zhang T.Z."/>
            <person name="Fan L.J."/>
        </authorList>
    </citation>
    <scope>NUCLEOTIDE SEQUENCE</scope>
    <source>
        <tissue evidence="2">Shoot</tissue>
    </source>
</reference>
<dbReference type="InterPro" id="IPR036397">
    <property type="entry name" value="RNaseH_sf"/>
</dbReference>
<protein>
    <submittedName>
        <fullName evidence="2">Putative retrotransposon protein</fullName>
    </submittedName>
</protein>
<dbReference type="EMBL" id="GQ252886">
    <property type="protein sequence ID" value="ADB85416.1"/>
    <property type="molecule type" value="Genomic_DNA"/>
</dbReference>
<dbReference type="InterPro" id="IPR041588">
    <property type="entry name" value="Integrase_H2C2"/>
</dbReference>
<dbReference type="AlphaFoldDB" id="D3IVS6"/>
<dbReference type="InterPro" id="IPR001584">
    <property type="entry name" value="Integrase_cat-core"/>
</dbReference>
<dbReference type="GO" id="GO:0015074">
    <property type="term" value="P:DNA integration"/>
    <property type="evidence" value="ECO:0007669"/>
    <property type="project" value="InterPro"/>
</dbReference>
<dbReference type="PANTHER" id="PTHR37984:SF15">
    <property type="entry name" value="INTEGRASE CATALYTIC DOMAIN-CONTAINING PROTEIN"/>
    <property type="match status" value="1"/>
</dbReference>
<feature type="domain" description="Integrase catalytic" evidence="1">
    <location>
        <begin position="118"/>
        <end position="227"/>
    </location>
</feature>
<dbReference type="GO" id="GO:0003676">
    <property type="term" value="F:nucleic acid binding"/>
    <property type="evidence" value="ECO:0007669"/>
    <property type="project" value="InterPro"/>
</dbReference>
<sequence length="332" mass="38746">MEQGKASKITKDDQGILHFGKRIFVLHQQDLKELILKEAHESAYLIHPGGTKMYQDLKQQYWWPRMKRDIAEPNIKSPLACYSPYRYLSGNGKRLAWTSSLVYPRPGQVKTTYKGDKLAELYMSRIVSLHGVPKRIVSDRGSQFTFHFWDSLHEALGIYLAFSTAYHPQTDGQTERVNQVLEDMLRACAIEFAADWEKCLPYAEFAYNNSYQSSLKMSPFEALYGRRCRTPLLWSEAGEGYLFGLDCLKEAEDKLKKCLRMPEEQTRVEDIELVKDLAYAEYPVEILEVAEKQTRNRVYRLCKVRWSNHIEGEATWEREDLLKAEYPQLFDN</sequence>
<dbReference type="InterPro" id="IPR012337">
    <property type="entry name" value="RNaseH-like_sf"/>
</dbReference>
<dbReference type="Gene3D" id="1.10.340.70">
    <property type="match status" value="1"/>
</dbReference>
<dbReference type="InterPro" id="IPR050951">
    <property type="entry name" value="Retrovirus_Pol_polyprotein"/>
</dbReference>
<dbReference type="Pfam" id="PF17921">
    <property type="entry name" value="Integrase_H2C2"/>
    <property type="match status" value="1"/>
</dbReference>
<organism evidence="2">
    <name type="scientific">Phyllostachys edulis</name>
    <name type="common">Tortoise shell bamboo</name>
    <name type="synonym">Bambusa edulis</name>
    <dbReference type="NCBI Taxonomy" id="38705"/>
    <lineage>
        <taxon>Eukaryota</taxon>
        <taxon>Viridiplantae</taxon>
        <taxon>Streptophyta</taxon>
        <taxon>Embryophyta</taxon>
        <taxon>Tracheophyta</taxon>
        <taxon>Spermatophyta</taxon>
        <taxon>Magnoliopsida</taxon>
        <taxon>Liliopsida</taxon>
        <taxon>Poales</taxon>
        <taxon>Poaceae</taxon>
        <taxon>BOP clade</taxon>
        <taxon>Bambusoideae</taxon>
        <taxon>Arundinarodae</taxon>
        <taxon>Arundinarieae</taxon>
        <taxon>Arundinariinae</taxon>
        <taxon>Phyllostachys</taxon>
    </lineage>
</organism>
<dbReference type="PANTHER" id="PTHR37984">
    <property type="entry name" value="PROTEIN CBG26694"/>
    <property type="match status" value="1"/>
</dbReference>
<dbReference type="Gene3D" id="3.30.420.10">
    <property type="entry name" value="Ribonuclease H-like superfamily/Ribonuclease H"/>
    <property type="match status" value="1"/>
</dbReference>
<accession>D3IVS6</accession>